<evidence type="ECO:0000313" key="5">
    <source>
        <dbReference type="Proteomes" id="UP001180724"/>
    </source>
</evidence>
<sequence>MATPMSHDQWLKALRAEGVTVQEYPGWRTRERDDETGLTFGPVHMFLNHHTAGRNSRDIVAKNGVPGLPAPLAHVYLAKSGVATMCSAGRANHAGTMARNAYTSFLNEQSTHPAPSQASGTIDGNDVSYGCETENLGDGKDVYPRTQYDAWVRINAAVCRYHGWSAESVGCHKETSVEGKVDPRGPVEGYGSRGRFEFTPRQFRADVAERLRHPASWSPSSVSKPSIPQSNPEEDGMPTVQEIAEAVMHFPMDDPRTSGTKYVRVKDVLWWIGADAAHANARTEALEAQVAALTAKVDRLIAANTQG</sequence>
<dbReference type="SUPFAM" id="SSF55846">
    <property type="entry name" value="N-acetylmuramoyl-L-alanine amidase-like"/>
    <property type="match status" value="1"/>
</dbReference>
<evidence type="ECO:0000256" key="2">
    <source>
        <dbReference type="SAM" id="MobiDB-lite"/>
    </source>
</evidence>
<evidence type="ECO:0000259" key="3">
    <source>
        <dbReference type="Pfam" id="PF01510"/>
    </source>
</evidence>
<dbReference type="Pfam" id="PF01510">
    <property type="entry name" value="Amidase_2"/>
    <property type="match status" value="1"/>
</dbReference>
<evidence type="ECO:0000256" key="1">
    <source>
        <dbReference type="SAM" id="Coils"/>
    </source>
</evidence>
<dbReference type="Gene3D" id="3.40.80.10">
    <property type="entry name" value="Peptidoglycan recognition protein-like"/>
    <property type="match status" value="1"/>
</dbReference>
<name>A0ABU3AFC9_9ACTN</name>
<comment type="caution">
    <text evidence="4">The sequence shown here is derived from an EMBL/GenBank/DDBJ whole genome shotgun (WGS) entry which is preliminary data.</text>
</comment>
<dbReference type="Proteomes" id="UP001180724">
    <property type="component" value="Unassembled WGS sequence"/>
</dbReference>
<protein>
    <submittedName>
        <fullName evidence="4">N-acetylmuramoyl-L-alanine amidase</fullName>
    </submittedName>
</protein>
<dbReference type="RefSeq" id="WP_311570480.1">
    <property type="nucleotide sequence ID" value="NZ_JAVRFH010000001.1"/>
</dbReference>
<feature type="coiled-coil region" evidence="1">
    <location>
        <begin position="276"/>
        <end position="303"/>
    </location>
</feature>
<reference evidence="4" key="1">
    <citation type="submission" date="2024-05" db="EMBL/GenBank/DDBJ databases">
        <title>30 novel species of actinomycetes from the DSMZ collection.</title>
        <authorList>
            <person name="Nouioui I."/>
        </authorList>
    </citation>
    <scope>NUCLEOTIDE SEQUENCE</scope>
    <source>
        <strain evidence="4">DSM 40712</strain>
    </source>
</reference>
<keyword evidence="5" id="KW-1185">Reference proteome</keyword>
<feature type="region of interest" description="Disordered" evidence="2">
    <location>
        <begin position="214"/>
        <end position="236"/>
    </location>
</feature>
<feature type="compositionally biased region" description="Low complexity" evidence="2">
    <location>
        <begin position="214"/>
        <end position="230"/>
    </location>
</feature>
<keyword evidence="1" id="KW-0175">Coiled coil</keyword>
<gene>
    <name evidence="4" type="ORF">RM812_01315</name>
</gene>
<dbReference type="InterPro" id="IPR036505">
    <property type="entry name" value="Amidase/PGRP_sf"/>
</dbReference>
<dbReference type="EMBL" id="JAVRFH010000001">
    <property type="protein sequence ID" value="MDT0608891.1"/>
    <property type="molecule type" value="Genomic_DNA"/>
</dbReference>
<organism evidence="4 5">
    <name type="scientific">Streptomyces lancefieldiae</name>
    <dbReference type="NCBI Taxonomy" id="3075520"/>
    <lineage>
        <taxon>Bacteria</taxon>
        <taxon>Bacillati</taxon>
        <taxon>Actinomycetota</taxon>
        <taxon>Actinomycetes</taxon>
        <taxon>Kitasatosporales</taxon>
        <taxon>Streptomycetaceae</taxon>
        <taxon>Streptomyces</taxon>
    </lineage>
</organism>
<accession>A0ABU3AFC9</accession>
<evidence type="ECO:0000313" key="4">
    <source>
        <dbReference type="EMBL" id="MDT0608891.1"/>
    </source>
</evidence>
<dbReference type="InterPro" id="IPR002502">
    <property type="entry name" value="Amidase_domain"/>
</dbReference>
<feature type="domain" description="N-acetylmuramoyl-L-alanine amidase" evidence="3">
    <location>
        <begin position="41"/>
        <end position="184"/>
    </location>
</feature>
<proteinExistence type="predicted"/>